<dbReference type="Pfam" id="PF00198">
    <property type="entry name" value="2-oxoacid_dh"/>
    <property type="match status" value="1"/>
</dbReference>
<keyword evidence="9" id="KW-1185">Reference proteome</keyword>
<evidence type="ECO:0000256" key="5">
    <source>
        <dbReference type="ARBA" id="ARBA00023315"/>
    </source>
</evidence>
<dbReference type="Proteomes" id="UP000668403">
    <property type="component" value="Unassembled WGS sequence"/>
</dbReference>
<keyword evidence="5" id="KW-0012">Acyltransferase</keyword>
<evidence type="ECO:0000256" key="1">
    <source>
        <dbReference type="ARBA" id="ARBA00001938"/>
    </source>
</evidence>
<keyword evidence="3" id="KW-0808">Transferase</keyword>
<reference evidence="8" key="1">
    <citation type="submission" date="2021-03" db="EMBL/GenBank/DDBJ databases">
        <title>Leucobacter chromiisoli sp. nov., isolated from chromium-containing soil of chemical plant.</title>
        <authorList>
            <person name="Xu Z."/>
        </authorList>
    </citation>
    <scope>NUCLEOTIDE SEQUENCE</scope>
    <source>
        <strain evidence="8">K 70/01</strain>
    </source>
</reference>
<organism evidence="8 9">
    <name type="scientific">Leucobacter tardus</name>
    <dbReference type="NCBI Taxonomy" id="501483"/>
    <lineage>
        <taxon>Bacteria</taxon>
        <taxon>Bacillati</taxon>
        <taxon>Actinomycetota</taxon>
        <taxon>Actinomycetes</taxon>
        <taxon>Micrococcales</taxon>
        <taxon>Microbacteriaceae</taxon>
        <taxon>Leucobacter</taxon>
    </lineage>
</organism>
<proteinExistence type="inferred from homology"/>
<protein>
    <submittedName>
        <fullName evidence="8">2-oxo acid dehydrogenase subunit E2</fullName>
    </submittedName>
</protein>
<name>A0A939QGU8_9MICO</name>
<dbReference type="GO" id="GO:0016407">
    <property type="term" value="F:acetyltransferase activity"/>
    <property type="evidence" value="ECO:0007669"/>
    <property type="project" value="TreeGrafter"/>
</dbReference>
<feature type="compositionally biased region" description="Low complexity" evidence="6">
    <location>
        <begin position="1"/>
        <end position="21"/>
    </location>
</feature>
<feature type="domain" description="2-oxoacid dehydrogenase acyltransferase catalytic" evidence="7">
    <location>
        <begin position="22"/>
        <end position="251"/>
    </location>
</feature>
<evidence type="ECO:0000259" key="7">
    <source>
        <dbReference type="Pfam" id="PF00198"/>
    </source>
</evidence>
<evidence type="ECO:0000313" key="8">
    <source>
        <dbReference type="EMBL" id="MBO2990610.1"/>
    </source>
</evidence>
<dbReference type="GO" id="GO:0031405">
    <property type="term" value="F:lipoic acid binding"/>
    <property type="evidence" value="ECO:0007669"/>
    <property type="project" value="TreeGrafter"/>
</dbReference>
<dbReference type="AlphaFoldDB" id="A0A939QGU8"/>
<comment type="similarity">
    <text evidence="2">Belongs to the 2-oxoacid dehydrogenase family.</text>
</comment>
<sequence length="256" mass="27279">MTSTTAAQATTPAPDSASAASGETTEKISRMRATIASRMMSSLHESAQLTATVQVDLTDLQAYRAAQKQGFREREGIGLSPLPFIIRAAIECLQEFPMVNARFDAEARLIRHPGAQHIGVAVDTPRGLLVPVIDDAGTLSVTEIAQRTADLAGRCRAGKISVDELSGGTFTVTNYGSVGTLIDTPIINQPQSAILGIGALARRPAVVTDDEGEERIVPRDLMYLSLSYDHRIIDGADAGRFLSGVKQRLESGTMTV</sequence>
<comment type="caution">
    <text evidence="8">The sequence shown here is derived from an EMBL/GenBank/DDBJ whole genome shotgun (WGS) entry which is preliminary data.</text>
</comment>
<dbReference type="FunFam" id="3.30.559.10:FF:000007">
    <property type="entry name" value="Dihydrolipoamide acetyltransferase component of pyruvate dehydrogenase complex"/>
    <property type="match status" value="1"/>
</dbReference>
<gene>
    <name evidence="8" type="ORF">J4H85_11450</name>
</gene>
<comment type="cofactor">
    <cofactor evidence="1">
        <name>(R)-lipoate</name>
        <dbReference type="ChEBI" id="CHEBI:83088"/>
    </cofactor>
</comment>
<dbReference type="InterPro" id="IPR050743">
    <property type="entry name" value="2-oxoacid_DH_E2_comp"/>
</dbReference>
<evidence type="ECO:0000256" key="4">
    <source>
        <dbReference type="ARBA" id="ARBA00022823"/>
    </source>
</evidence>
<evidence type="ECO:0000313" key="9">
    <source>
        <dbReference type="Proteomes" id="UP000668403"/>
    </source>
</evidence>
<dbReference type="EMBL" id="JAGFBF010000005">
    <property type="protein sequence ID" value="MBO2990610.1"/>
    <property type="molecule type" value="Genomic_DNA"/>
</dbReference>
<dbReference type="GO" id="GO:0005737">
    <property type="term" value="C:cytoplasm"/>
    <property type="evidence" value="ECO:0007669"/>
    <property type="project" value="TreeGrafter"/>
</dbReference>
<evidence type="ECO:0000256" key="2">
    <source>
        <dbReference type="ARBA" id="ARBA00007317"/>
    </source>
</evidence>
<evidence type="ECO:0000256" key="6">
    <source>
        <dbReference type="SAM" id="MobiDB-lite"/>
    </source>
</evidence>
<dbReference type="InterPro" id="IPR023213">
    <property type="entry name" value="CAT-like_dom_sf"/>
</dbReference>
<dbReference type="Gene3D" id="3.30.559.10">
    <property type="entry name" value="Chloramphenicol acetyltransferase-like domain"/>
    <property type="match status" value="1"/>
</dbReference>
<dbReference type="PANTHER" id="PTHR43178:SF5">
    <property type="entry name" value="LIPOAMIDE ACYLTRANSFERASE COMPONENT OF BRANCHED-CHAIN ALPHA-KETO ACID DEHYDROGENASE COMPLEX, MITOCHONDRIAL"/>
    <property type="match status" value="1"/>
</dbReference>
<feature type="region of interest" description="Disordered" evidence="6">
    <location>
        <begin position="1"/>
        <end position="26"/>
    </location>
</feature>
<accession>A0A939QGU8</accession>
<dbReference type="InterPro" id="IPR001078">
    <property type="entry name" value="2-oxoacid_DH_actylTfrase"/>
</dbReference>
<dbReference type="RefSeq" id="WP_208239735.1">
    <property type="nucleotide sequence ID" value="NZ_BAAAQU010000002.1"/>
</dbReference>
<dbReference type="PANTHER" id="PTHR43178">
    <property type="entry name" value="DIHYDROLIPOAMIDE ACETYLTRANSFERASE COMPONENT OF PYRUVATE DEHYDROGENASE COMPLEX"/>
    <property type="match status" value="1"/>
</dbReference>
<keyword evidence="4" id="KW-0450">Lipoyl</keyword>
<evidence type="ECO:0000256" key="3">
    <source>
        <dbReference type="ARBA" id="ARBA00022679"/>
    </source>
</evidence>
<dbReference type="SUPFAM" id="SSF52777">
    <property type="entry name" value="CoA-dependent acyltransferases"/>
    <property type="match status" value="1"/>
</dbReference>